<dbReference type="GO" id="GO:0008270">
    <property type="term" value="F:zinc ion binding"/>
    <property type="evidence" value="ECO:0007669"/>
    <property type="project" value="UniProtKB-KW"/>
</dbReference>
<dbReference type="GO" id="GO:0005634">
    <property type="term" value="C:nucleus"/>
    <property type="evidence" value="ECO:0007669"/>
    <property type="project" value="UniProtKB-SubCell"/>
</dbReference>
<dbReference type="AlphaFoldDB" id="A0A4S8LIK2"/>
<feature type="non-terminal residue" evidence="6">
    <location>
        <position position="1"/>
    </location>
</feature>
<reference evidence="6 7" key="1">
    <citation type="journal article" date="2019" name="Nat. Ecol. Evol.">
        <title>Megaphylogeny resolves global patterns of mushroom evolution.</title>
        <authorList>
            <person name="Varga T."/>
            <person name="Krizsan K."/>
            <person name="Foldi C."/>
            <person name="Dima B."/>
            <person name="Sanchez-Garcia M."/>
            <person name="Sanchez-Ramirez S."/>
            <person name="Szollosi G.J."/>
            <person name="Szarkandi J.G."/>
            <person name="Papp V."/>
            <person name="Albert L."/>
            <person name="Andreopoulos W."/>
            <person name="Angelini C."/>
            <person name="Antonin V."/>
            <person name="Barry K.W."/>
            <person name="Bougher N.L."/>
            <person name="Buchanan P."/>
            <person name="Buyck B."/>
            <person name="Bense V."/>
            <person name="Catcheside P."/>
            <person name="Chovatia M."/>
            <person name="Cooper J."/>
            <person name="Damon W."/>
            <person name="Desjardin D."/>
            <person name="Finy P."/>
            <person name="Geml J."/>
            <person name="Haridas S."/>
            <person name="Hughes K."/>
            <person name="Justo A."/>
            <person name="Karasinski D."/>
            <person name="Kautmanova I."/>
            <person name="Kiss B."/>
            <person name="Kocsube S."/>
            <person name="Kotiranta H."/>
            <person name="LaButti K.M."/>
            <person name="Lechner B.E."/>
            <person name="Liimatainen K."/>
            <person name="Lipzen A."/>
            <person name="Lukacs Z."/>
            <person name="Mihaltcheva S."/>
            <person name="Morgado L.N."/>
            <person name="Niskanen T."/>
            <person name="Noordeloos M.E."/>
            <person name="Ohm R.A."/>
            <person name="Ortiz-Santana B."/>
            <person name="Ovrebo C."/>
            <person name="Racz N."/>
            <person name="Riley R."/>
            <person name="Savchenko A."/>
            <person name="Shiryaev A."/>
            <person name="Soop K."/>
            <person name="Spirin V."/>
            <person name="Szebenyi C."/>
            <person name="Tomsovsky M."/>
            <person name="Tulloss R.E."/>
            <person name="Uehling J."/>
            <person name="Grigoriev I.V."/>
            <person name="Vagvolgyi C."/>
            <person name="Papp T."/>
            <person name="Martin F.M."/>
            <person name="Miettinen O."/>
            <person name="Hibbett D.S."/>
            <person name="Nagy L.G."/>
        </authorList>
    </citation>
    <scope>NUCLEOTIDE SEQUENCE [LARGE SCALE GENOMIC DNA]</scope>
    <source>
        <strain evidence="6 7">CBS 962.96</strain>
    </source>
</reference>
<sequence>KKIHWSAPLRTELKAHCKKVDIQYKTIKRIVKTRWNTYAVMLESVLHLRPALQRLCDHHSDLATITRSEWDLIDGLHKILNPFIWFTKEMEGNQRPLIHEVIPLMDMINRKLEAVVDNDFQDNLLRIAAKKGLMVLDKYYAKTDDSLIY</sequence>
<dbReference type="InterPro" id="IPR012337">
    <property type="entry name" value="RNaseH-like_sf"/>
</dbReference>
<feature type="non-terminal residue" evidence="6">
    <location>
        <position position="149"/>
    </location>
</feature>
<evidence type="ECO:0000256" key="2">
    <source>
        <dbReference type="ARBA" id="ARBA00022723"/>
    </source>
</evidence>
<dbReference type="PANTHER" id="PTHR46481">
    <property type="entry name" value="ZINC FINGER BED DOMAIN-CONTAINING PROTEIN 4"/>
    <property type="match status" value="1"/>
</dbReference>
<accession>A0A4S8LIK2</accession>
<evidence type="ECO:0000313" key="7">
    <source>
        <dbReference type="Proteomes" id="UP000297245"/>
    </source>
</evidence>
<keyword evidence="3" id="KW-0863">Zinc-finger</keyword>
<keyword evidence="4" id="KW-0862">Zinc</keyword>
<dbReference type="Proteomes" id="UP000297245">
    <property type="component" value="Unassembled WGS sequence"/>
</dbReference>
<evidence type="ECO:0000256" key="3">
    <source>
        <dbReference type="ARBA" id="ARBA00022771"/>
    </source>
</evidence>
<dbReference type="OrthoDB" id="3359487at2759"/>
<organism evidence="6 7">
    <name type="scientific">Dendrothele bispora (strain CBS 962.96)</name>
    <dbReference type="NCBI Taxonomy" id="1314807"/>
    <lineage>
        <taxon>Eukaryota</taxon>
        <taxon>Fungi</taxon>
        <taxon>Dikarya</taxon>
        <taxon>Basidiomycota</taxon>
        <taxon>Agaricomycotina</taxon>
        <taxon>Agaricomycetes</taxon>
        <taxon>Agaricomycetidae</taxon>
        <taxon>Agaricales</taxon>
        <taxon>Agaricales incertae sedis</taxon>
        <taxon>Dendrothele</taxon>
    </lineage>
</organism>
<comment type="subcellular location">
    <subcellularLocation>
        <location evidence="1">Nucleus</location>
    </subcellularLocation>
</comment>
<keyword evidence="5" id="KW-0539">Nucleus</keyword>
<protein>
    <submittedName>
        <fullName evidence="6">Uncharacterized protein</fullName>
    </submittedName>
</protein>
<name>A0A4S8LIK2_DENBC</name>
<gene>
    <name evidence="6" type="ORF">K435DRAFT_570518</name>
</gene>
<keyword evidence="2" id="KW-0479">Metal-binding</keyword>
<dbReference type="PANTHER" id="PTHR46481:SF10">
    <property type="entry name" value="ZINC FINGER BED DOMAIN-CONTAINING PROTEIN 39"/>
    <property type="match status" value="1"/>
</dbReference>
<dbReference type="SUPFAM" id="SSF53098">
    <property type="entry name" value="Ribonuclease H-like"/>
    <property type="match status" value="1"/>
</dbReference>
<evidence type="ECO:0000313" key="6">
    <source>
        <dbReference type="EMBL" id="THU88874.1"/>
    </source>
</evidence>
<evidence type="ECO:0000256" key="1">
    <source>
        <dbReference type="ARBA" id="ARBA00004123"/>
    </source>
</evidence>
<dbReference type="InterPro" id="IPR052035">
    <property type="entry name" value="ZnF_BED_domain_contain"/>
</dbReference>
<evidence type="ECO:0000256" key="5">
    <source>
        <dbReference type="ARBA" id="ARBA00023242"/>
    </source>
</evidence>
<dbReference type="EMBL" id="ML179391">
    <property type="protein sequence ID" value="THU88874.1"/>
    <property type="molecule type" value="Genomic_DNA"/>
</dbReference>
<proteinExistence type="predicted"/>
<keyword evidence="7" id="KW-1185">Reference proteome</keyword>
<evidence type="ECO:0000256" key="4">
    <source>
        <dbReference type="ARBA" id="ARBA00022833"/>
    </source>
</evidence>